<dbReference type="AlphaFoldDB" id="A0A645BIL8"/>
<feature type="transmembrane region" description="Helical" evidence="2">
    <location>
        <begin position="75"/>
        <end position="92"/>
    </location>
</feature>
<organism evidence="3">
    <name type="scientific">bioreactor metagenome</name>
    <dbReference type="NCBI Taxonomy" id="1076179"/>
    <lineage>
        <taxon>unclassified sequences</taxon>
        <taxon>metagenomes</taxon>
        <taxon>ecological metagenomes</taxon>
    </lineage>
</organism>
<feature type="region of interest" description="Disordered" evidence="1">
    <location>
        <begin position="234"/>
        <end position="254"/>
    </location>
</feature>
<keyword evidence="2" id="KW-1133">Transmembrane helix</keyword>
<accession>A0A645BIL8</accession>
<evidence type="ECO:0000256" key="1">
    <source>
        <dbReference type="SAM" id="MobiDB-lite"/>
    </source>
</evidence>
<evidence type="ECO:0000313" key="3">
    <source>
        <dbReference type="EMBL" id="MPM65310.1"/>
    </source>
</evidence>
<reference evidence="3" key="1">
    <citation type="submission" date="2019-08" db="EMBL/GenBank/DDBJ databases">
        <authorList>
            <person name="Kucharzyk K."/>
            <person name="Murdoch R.W."/>
            <person name="Higgins S."/>
            <person name="Loffler F."/>
        </authorList>
    </citation>
    <scope>NUCLEOTIDE SEQUENCE</scope>
</reference>
<comment type="caution">
    <text evidence="3">The sequence shown here is derived from an EMBL/GenBank/DDBJ whole genome shotgun (WGS) entry which is preliminary data.</text>
</comment>
<dbReference type="EMBL" id="VSSQ01020450">
    <property type="protein sequence ID" value="MPM65310.1"/>
    <property type="molecule type" value="Genomic_DNA"/>
</dbReference>
<protein>
    <submittedName>
        <fullName evidence="3">Uncharacterized protein</fullName>
    </submittedName>
</protein>
<name>A0A645BIL8_9ZZZZ</name>
<sequence>MALRDAHVKKTPGIPLGKRLQTGARLHGGGNGADGVVFRCQSGQRLPKHRGEGRLRRLHRLAGLGMKRGNAVKSIWVLLCGCITFSLYRSYMEQNRAIKLPRVAQQTGQVLHVVAVNRAQIGKAHILEHAAGQNGILKGLFQAVGNPVNVAPQGKHAHGLAVALLDAQILRLEPLMGQVLGDTPHVFGDGHAVVVEDDNHRLAALSGVGQPFVGQAAREGAVTNEGNHAILLVPKGSGPGHAQRHRDGIGGMPGDKGVVKAFTGLGITRHAAEGTQRFHHRVPSCEHLVAVALMPHVENKPVSAGVKHPVQGNGKLHRAQVGGQMAPAGGNHLHQPLPKLVTKLRNSLVGEGF</sequence>
<keyword evidence="2" id="KW-0812">Transmembrane</keyword>
<gene>
    <name evidence="3" type="ORF">SDC9_112205</name>
</gene>
<keyword evidence="2" id="KW-0472">Membrane</keyword>
<proteinExistence type="predicted"/>
<evidence type="ECO:0000256" key="2">
    <source>
        <dbReference type="SAM" id="Phobius"/>
    </source>
</evidence>